<reference evidence="6" key="1">
    <citation type="journal article" date="2022" name="bioRxiv">
        <title>Sequencing and chromosome-scale assembly of the giantPleurodeles waltlgenome.</title>
        <authorList>
            <person name="Brown T."/>
            <person name="Elewa A."/>
            <person name="Iarovenko S."/>
            <person name="Subramanian E."/>
            <person name="Araus A.J."/>
            <person name="Petzold A."/>
            <person name="Susuki M."/>
            <person name="Suzuki K.-i.T."/>
            <person name="Hayashi T."/>
            <person name="Toyoda A."/>
            <person name="Oliveira C."/>
            <person name="Osipova E."/>
            <person name="Leigh N.D."/>
            <person name="Simon A."/>
            <person name="Yun M.H."/>
        </authorList>
    </citation>
    <scope>NUCLEOTIDE SEQUENCE</scope>
    <source>
        <strain evidence="6">20211129_DDA</strain>
        <tissue evidence="6">Liver</tissue>
    </source>
</reference>
<keyword evidence="1" id="KW-0175">Coiled coil</keyword>
<evidence type="ECO:0000313" key="6">
    <source>
        <dbReference type="EMBL" id="KAJ1126064.1"/>
    </source>
</evidence>
<dbReference type="EMBL" id="JANPWB010000011">
    <property type="protein sequence ID" value="KAJ1126064.1"/>
    <property type="molecule type" value="Genomic_DNA"/>
</dbReference>
<evidence type="ECO:0000256" key="5">
    <source>
        <dbReference type="SAM" id="MobiDB-lite"/>
    </source>
</evidence>
<feature type="compositionally biased region" description="Basic and acidic residues" evidence="5">
    <location>
        <begin position="514"/>
        <end position="523"/>
    </location>
</feature>
<dbReference type="PANTHER" id="PTHR32123">
    <property type="entry name" value="BICD FAMILY-LIKE CARGO ADAPTER"/>
    <property type="match status" value="1"/>
</dbReference>
<feature type="region of interest" description="Disordered" evidence="5">
    <location>
        <begin position="145"/>
        <end position="172"/>
    </location>
</feature>
<evidence type="ECO:0000256" key="2">
    <source>
        <dbReference type="ARBA" id="ARBA00040983"/>
    </source>
</evidence>
<protein>
    <recommendedName>
        <fullName evidence="2">BICD family-like cargo adapter 2</fullName>
    </recommendedName>
    <alternativeName>
        <fullName evidence="3">Bicaudal D-related protein 2</fullName>
    </alternativeName>
    <alternativeName>
        <fullName evidence="4">Coiled-coil domain-containing protein 64B</fullName>
    </alternativeName>
</protein>
<evidence type="ECO:0000256" key="4">
    <source>
        <dbReference type="ARBA" id="ARBA00043196"/>
    </source>
</evidence>
<accession>A0AAV7PGT1</accession>
<comment type="caution">
    <text evidence="6">The sequence shown here is derived from an EMBL/GenBank/DDBJ whole genome shotgun (WGS) entry which is preliminary data.</text>
</comment>
<organism evidence="6 7">
    <name type="scientific">Pleurodeles waltl</name>
    <name type="common">Iberian ribbed newt</name>
    <dbReference type="NCBI Taxonomy" id="8319"/>
    <lineage>
        <taxon>Eukaryota</taxon>
        <taxon>Metazoa</taxon>
        <taxon>Chordata</taxon>
        <taxon>Craniata</taxon>
        <taxon>Vertebrata</taxon>
        <taxon>Euteleostomi</taxon>
        <taxon>Amphibia</taxon>
        <taxon>Batrachia</taxon>
        <taxon>Caudata</taxon>
        <taxon>Salamandroidea</taxon>
        <taxon>Salamandridae</taxon>
        <taxon>Pleurodelinae</taxon>
        <taxon>Pleurodeles</taxon>
    </lineage>
</organism>
<evidence type="ECO:0000256" key="1">
    <source>
        <dbReference type="ARBA" id="ARBA00023054"/>
    </source>
</evidence>
<sequence length="562" mass="65798">MKTDFPTSRDLNLFAKSRREKFRRAGMISPSMEEHFYPFILERQDSYTGGDLVGTVMEEEEEDPVLLLQRKEKDLLLAAELGKALLERNEELGRRNESLLAEFTDKMEKLEQEKHELRLRLESRESEWELHVTELENDLSSLREQLKHQRSEQRDTSREKTHAVQELSEQNQRLVEQLSQAAQAEQRLQADLHALREENRMKTLSGTEYASRLQSLQAENTMLQERRQDLEHQIRLLREESESSHGMANTFQENSLLLRRQRDEKDLQLQETHRELEEARAVNRRLQMRLKDLSEELHFHDINSSVTSIQSEIEQSVDLALEPQEVPERNGREEDVAMAIMEDSKSQTAAPHNKEDSKEKTGQQEPQLTDSSKDTSDVSSERSLTEHSRRQMYLTQREQDLLREKEEEIYRLMDQITMQHLEISTLREELERQRVLAQNSDQDNIVKQAISDREEAVENLTQMKLDLAQCTLERDSMSRQLMSAIRQKVALSQELEAWQDDMQIVIDQQLRSQRQQEKNRPKEPAQGGELKRTASRSFSFRRKGAAEGGNEGSGFFSFLKKN</sequence>
<dbReference type="AlphaFoldDB" id="A0AAV7PGT1"/>
<keyword evidence="7" id="KW-1185">Reference proteome</keyword>
<dbReference type="InterPro" id="IPR051149">
    <property type="entry name" value="Spindly/BICDR_Dynein_Adapter"/>
</dbReference>
<gene>
    <name evidence="6" type="ORF">NDU88_004477</name>
</gene>
<feature type="compositionally biased region" description="Basic and acidic residues" evidence="5">
    <location>
        <begin position="371"/>
        <end position="389"/>
    </location>
</feature>
<feature type="compositionally biased region" description="Low complexity" evidence="5">
    <location>
        <begin position="553"/>
        <end position="562"/>
    </location>
</feature>
<feature type="region of interest" description="Disordered" evidence="5">
    <location>
        <begin position="343"/>
        <end position="399"/>
    </location>
</feature>
<feature type="compositionally biased region" description="Basic and acidic residues" evidence="5">
    <location>
        <begin position="352"/>
        <end position="362"/>
    </location>
</feature>
<dbReference type="PANTHER" id="PTHR32123:SF11">
    <property type="entry name" value="BICD FAMILY-LIKE CARGO ADAPTER 2-RELATED"/>
    <property type="match status" value="1"/>
</dbReference>
<proteinExistence type="predicted"/>
<evidence type="ECO:0000313" key="7">
    <source>
        <dbReference type="Proteomes" id="UP001066276"/>
    </source>
</evidence>
<feature type="region of interest" description="Disordered" evidence="5">
    <location>
        <begin position="510"/>
        <end position="562"/>
    </location>
</feature>
<dbReference type="Proteomes" id="UP001066276">
    <property type="component" value="Chromosome 7"/>
</dbReference>
<feature type="compositionally biased region" description="Basic and acidic residues" evidence="5">
    <location>
        <begin position="145"/>
        <end position="163"/>
    </location>
</feature>
<name>A0AAV7PGT1_PLEWA</name>
<dbReference type="GO" id="GO:0055107">
    <property type="term" value="P:Golgi to secretory granule transport"/>
    <property type="evidence" value="ECO:0007669"/>
    <property type="project" value="TreeGrafter"/>
</dbReference>
<dbReference type="GO" id="GO:0047496">
    <property type="term" value="P:vesicle transport along microtubule"/>
    <property type="evidence" value="ECO:0007669"/>
    <property type="project" value="TreeGrafter"/>
</dbReference>
<evidence type="ECO:0000256" key="3">
    <source>
        <dbReference type="ARBA" id="ARBA00041790"/>
    </source>
</evidence>